<dbReference type="SUPFAM" id="SSF52540">
    <property type="entry name" value="P-loop containing nucleoside triphosphate hydrolases"/>
    <property type="match status" value="2"/>
</dbReference>
<dbReference type="InterPro" id="IPR050095">
    <property type="entry name" value="ECF_ABC_transporter_ATP-bd"/>
</dbReference>
<dbReference type="InterPro" id="IPR003439">
    <property type="entry name" value="ABC_transporter-like_ATP-bd"/>
</dbReference>
<dbReference type="Gene3D" id="3.40.50.300">
    <property type="entry name" value="P-loop containing nucleotide triphosphate hydrolases"/>
    <property type="match status" value="2"/>
</dbReference>
<evidence type="ECO:0000256" key="6">
    <source>
        <dbReference type="ARBA" id="ARBA00022741"/>
    </source>
</evidence>
<dbReference type="GO" id="GO:0016887">
    <property type="term" value="F:ATP hydrolysis activity"/>
    <property type="evidence" value="ECO:0007669"/>
    <property type="project" value="InterPro"/>
</dbReference>
<gene>
    <name evidence="12" type="ORF">HMPREF0428_00024</name>
</gene>
<dbReference type="InterPro" id="IPR027417">
    <property type="entry name" value="P-loop_NTPase"/>
</dbReference>
<evidence type="ECO:0000256" key="2">
    <source>
        <dbReference type="ARBA" id="ARBA00005417"/>
    </source>
</evidence>
<dbReference type="Proteomes" id="UP000004773">
    <property type="component" value="Unassembled WGS sequence"/>
</dbReference>
<proteinExistence type="inferred from homology"/>
<evidence type="ECO:0000256" key="4">
    <source>
        <dbReference type="ARBA" id="ARBA00022475"/>
    </source>
</evidence>
<dbReference type="InterPro" id="IPR003593">
    <property type="entry name" value="AAA+_ATPase"/>
</dbReference>
<comment type="caution">
    <text evidence="12">The sequence shown here is derived from an EMBL/GenBank/DDBJ whole genome shotgun (WGS) entry which is preliminary data.</text>
</comment>
<dbReference type="GO" id="GO:0005524">
    <property type="term" value="F:ATP binding"/>
    <property type="evidence" value="ECO:0007669"/>
    <property type="project" value="UniProtKB-KW"/>
</dbReference>
<sequence>MLEFRNVSFTYKNSEEKVLNNVSFKINEGECVLLTGISGSGKSTIVHLMNGLIPALYEGELTGKIYYNNTSLESIKTYDIAKDIGYVSQDPRGHFFTTNTTSELVFAMENFGISLDEMKKRYNAVVELLELEEIVDKNILYISSGERQKIAIGCSLTLIPRVIILDEPSSNLDFRMTKKLTILIEKLKNKGYTIIIAEHRIHYIQKLIDKVLIVNKGMIKEITVDDLKITTDFPLRTLDVFNLQLENISSKNNDLLLQIDNVSYGDILMQISTPINKGDVIGLIGRNGAGKTTLLRMLTNIINPTKGKILGNVKPFLVMQDMDYQFFTESVLSEIRFGNEGVEDDKINNLLEELGLNKFKDKIPFELSGGQKQRLLISIAAISNVNLLMFDEPTSGLDYINMEKVSSVLKNISKKNALIIATHDIEFLYKTCNRIIYLDNKTIKKDFYLDNESKSEVQNIFINMEG</sequence>
<reference evidence="12 13" key="1">
    <citation type="submission" date="2011-03" db="EMBL/GenBank/DDBJ databases">
        <title>The Genome Sequence of Gemella haemolysans M341.</title>
        <authorList>
            <consortium name="The Broad Institute Genome Sequencing Platform"/>
            <consortium name="The Broad Institute Genome Sequencing Center for Infectious Disease"/>
            <person name="Earl A."/>
            <person name="Ward D."/>
            <person name="Feldgarden M."/>
            <person name="Gevers D."/>
            <person name="Sibley C.D."/>
            <person name="Field T.R."/>
            <person name="Grinwis M."/>
            <person name="Eshaghurshan C.S."/>
            <person name="Surette M.G."/>
            <person name="Young S.K."/>
            <person name="Zeng Q."/>
            <person name="Gargeya S."/>
            <person name="Fitzgerald M."/>
            <person name="Haas B."/>
            <person name="Abouelleil A."/>
            <person name="Alvarado L."/>
            <person name="Arachchi H.M."/>
            <person name="Berlin A."/>
            <person name="Brown A."/>
            <person name="Chapman S.B."/>
            <person name="Chen Z."/>
            <person name="Dunbar C."/>
            <person name="Freedman E."/>
            <person name="Gearin G."/>
            <person name="Gellesch M."/>
            <person name="Goldberg J."/>
            <person name="Griggs A."/>
            <person name="Gujja S."/>
            <person name="Heilman E.R."/>
            <person name="Heiman D."/>
            <person name="Howarth C."/>
            <person name="Larson L."/>
            <person name="Lui A."/>
            <person name="MacDonald P.J.P."/>
            <person name="Mehta T."/>
            <person name="Montmayeur A."/>
            <person name="Murphy C."/>
            <person name="Neiman D."/>
            <person name="Pearson M."/>
            <person name="Priest M."/>
            <person name="Roberts A."/>
            <person name="Saif S."/>
            <person name="Shea T."/>
            <person name="Shenoy N."/>
            <person name="Sisk P."/>
            <person name="Stolte C."/>
            <person name="Sykes S."/>
            <person name="White J."/>
            <person name="Yandava C."/>
            <person name="Wortman J."/>
            <person name="Nusbaum C."/>
            <person name="Birren B."/>
        </authorList>
    </citation>
    <scope>NUCLEOTIDE SEQUENCE [LARGE SCALE GENOMIC DNA]</scope>
    <source>
        <strain evidence="12 13">M341</strain>
    </source>
</reference>
<name>A0AA87DVX8_9BACL</name>
<dbReference type="GO" id="GO:0042626">
    <property type="term" value="F:ATPase-coupled transmembrane transporter activity"/>
    <property type="evidence" value="ECO:0007669"/>
    <property type="project" value="TreeGrafter"/>
</dbReference>
<dbReference type="EMBL" id="ACRO01000001">
    <property type="protein sequence ID" value="EGF88890.1"/>
    <property type="molecule type" value="Genomic_DNA"/>
</dbReference>
<evidence type="ECO:0000256" key="9">
    <source>
        <dbReference type="ARBA" id="ARBA00023136"/>
    </source>
</evidence>
<evidence type="ECO:0000256" key="8">
    <source>
        <dbReference type="ARBA" id="ARBA00022967"/>
    </source>
</evidence>
<keyword evidence="5" id="KW-0677">Repeat</keyword>
<keyword evidence="4" id="KW-1003">Cell membrane</keyword>
<evidence type="ECO:0000256" key="5">
    <source>
        <dbReference type="ARBA" id="ARBA00022737"/>
    </source>
</evidence>
<evidence type="ECO:0000313" key="13">
    <source>
        <dbReference type="Proteomes" id="UP000004773"/>
    </source>
</evidence>
<evidence type="ECO:0000256" key="7">
    <source>
        <dbReference type="ARBA" id="ARBA00022840"/>
    </source>
</evidence>
<dbReference type="PROSITE" id="PS50893">
    <property type="entry name" value="ABC_TRANSPORTER_2"/>
    <property type="match status" value="2"/>
</dbReference>
<dbReference type="RefSeq" id="WP_003145797.1">
    <property type="nucleotide sequence ID" value="NZ_GL883582.1"/>
</dbReference>
<dbReference type="PANTHER" id="PTHR43553">
    <property type="entry name" value="HEAVY METAL TRANSPORTER"/>
    <property type="match status" value="1"/>
</dbReference>
<keyword evidence="8" id="KW-1278">Translocase</keyword>
<dbReference type="CDD" id="cd03225">
    <property type="entry name" value="ABC_cobalt_CbiO_domain1"/>
    <property type="match status" value="1"/>
</dbReference>
<evidence type="ECO:0000256" key="3">
    <source>
        <dbReference type="ARBA" id="ARBA00022448"/>
    </source>
</evidence>
<dbReference type="Pfam" id="PF00005">
    <property type="entry name" value="ABC_tran"/>
    <property type="match status" value="2"/>
</dbReference>
<dbReference type="AlphaFoldDB" id="A0AA87DVX8"/>
<dbReference type="PANTHER" id="PTHR43553:SF23">
    <property type="entry name" value="ABC TRANSPORTER ATP-BINDING COMPONENT"/>
    <property type="match status" value="1"/>
</dbReference>
<dbReference type="SMART" id="SM00382">
    <property type="entry name" value="AAA"/>
    <property type="match status" value="2"/>
</dbReference>
<comment type="similarity">
    <text evidence="2">Belongs to the ABC transporter superfamily.</text>
</comment>
<protein>
    <recommendedName>
        <fullName evidence="11">ABC transporter domain-containing protein</fullName>
    </recommendedName>
</protein>
<organism evidence="12 13">
    <name type="scientific">Gemella haemolysans M341</name>
    <dbReference type="NCBI Taxonomy" id="562981"/>
    <lineage>
        <taxon>Bacteria</taxon>
        <taxon>Bacillati</taxon>
        <taxon>Bacillota</taxon>
        <taxon>Bacilli</taxon>
        <taxon>Bacillales</taxon>
        <taxon>Gemellaceae</taxon>
        <taxon>Gemella</taxon>
    </lineage>
</organism>
<feature type="domain" description="ABC transporter" evidence="11">
    <location>
        <begin position="2"/>
        <end position="241"/>
    </location>
</feature>
<keyword evidence="6" id="KW-0547">Nucleotide-binding</keyword>
<keyword evidence="3" id="KW-0813">Transport</keyword>
<keyword evidence="7" id="KW-0067">ATP-binding</keyword>
<feature type="domain" description="ABC transporter" evidence="11">
    <location>
        <begin position="243"/>
        <end position="465"/>
    </location>
</feature>
<comment type="function">
    <text evidence="10">Probably part of an ABC transporter complex. Responsible for energy coupling to the transport system.</text>
</comment>
<dbReference type="PROSITE" id="PS00211">
    <property type="entry name" value="ABC_TRANSPORTER_1"/>
    <property type="match status" value="2"/>
</dbReference>
<keyword evidence="9" id="KW-0472">Membrane</keyword>
<accession>A0AA87DVX8</accession>
<evidence type="ECO:0000313" key="12">
    <source>
        <dbReference type="EMBL" id="EGF88890.1"/>
    </source>
</evidence>
<comment type="subcellular location">
    <subcellularLocation>
        <location evidence="1">Cell membrane</location>
        <topology evidence="1">Peripheral membrane protein</topology>
    </subcellularLocation>
</comment>
<dbReference type="InterPro" id="IPR015856">
    <property type="entry name" value="ABC_transpr_CbiO/EcfA_su"/>
</dbReference>
<evidence type="ECO:0000256" key="1">
    <source>
        <dbReference type="ARBA" id="ARBA00004202"/>
    </source>
</evidence>
<evidence type="ECO:0000256" key="10">
    <source>
        <dbReference type="ARBA" id="ARBA00025157"/>
    </source>
</evidence>
<dbReference type="GO" id="GO:0043190">
    <property type="term" value="C:ATP-binding cassette (ABC) transporter complex"/>
    <property type="evidence" value="ECO:0007669"/>
    <property type="project" value="TreeGrafter"/>
</dbReference>
<evidence type="ECO:0000259" key="11">
    <source>
        <dbReference type="PROSITE" id="PS50893"/>
    </source>
</evidence>
<dbReference type="InterPro" id="IPR017871">
    <property type="entry name" value="ABC_transporter-like_CS"/>
</dbReference>